<protein>
    <submittedName>
        <fullName evidence="2">Uncharacterized protein</fullName>
    </submittedName>
</protein>
<accession>A0AAQ3PDH6</accession>
<proteinExistence type="predicted"/>
<feature type="region of interest" description="Disordered" evidence="1">
    <location>
        <begin position="1"/>
        <end position="22"/>
    </location>
</feature>
<sequence>MNMESDKEQKRGMEKEEDEWTQAPSIDRLSVCAVFVFVSVPRTITHVCCVRLILHESFSLATKTKIICLKKNYTLIPIYQLFINILSCKQIYILQPNPTDPIQPNPT</sequence>
<organism evidence="2 3">
    <name type="scientific">Vigna mungo</name>
    <name type="common">Black gram</name>
    <name type="synonym">Phaseolus mungo</name>
    <dbReference type="NCBI Taxonomy" id="3915"/>
    <lineage>
        <taxon>Eukaryota</taxon>
        <taxon>Viridiplantae</taxon>
        <taxon>Streptophyta</taxon>
        <taxon>Embryophyta</taxon>
        <taxon>Tracheophyta</taxon>
        <taxon>Spermatophyta</taxon>
        <taxon>Magnoliopsida</taxon>
        <taxon>eudicotyledons</taxon>
        <taxon>Gunneridae</taxon>
        <taxon>Pentapetalae</taxon>
        <taxon>rosids</taxon>
        <taxon>fabids</taxon>
        <taxon>Fabales</taxon>
        <taxon>Fabaceae</taxon>
        <taxon>Papilionoideae</taxon>
        <taxon>50 kb inversion clade</taxon>
        <taxon>NPAAA clade</taxon>
        <taxon>indigoferoid/millettioid clade</taxon>
        <taxon>Phaseoleae</taxon>
        <taxon>Vigna</taxon>
    </lineage>
</organism>
<evidence type="ECO:0000313" key="2">
    <source>
        <dbReference type="EMBL" id="WVZ25525.1"/>
    </source>
</evidence>
<evidence type="ECO:0000313" key="3">
    <source>
        <dbReference type="Proteomes" id="UP001374535"/>
    </source>
</evidence>
<gene>
    <name evidence="2" type="ORF">V8G54_004069</name>
</gene>
<keyword evidence="3" id="KW-1185">Reference proteome</keyword>
<name>A0AAQ3PDH6_VIGMU</name>
<feature type="non-terminal residue" evidence="2">
    <location>
        <position position="107"/>
    </location>
</feature>
<feature type="compositionally biased region" description="Basic and acidic residues" evidence="1">
    <location>
        <begin position="1"/>
        <end position="14"/>
    </location>
</feature>
<dbReference type="EMBL" id="CP144700">
    <property type="protein sequence ID" value="WVZ25525.1"/>
    <property type="molecule type" value="Genomic_DNA"/>
</dbReference>
<dbReference type="Proteomes" id="UP001374535">
    <property type="component" value="Chromosome 1"/>
</dbReference>
<reference evidence="2 3" key="1">
    <citation type="journal article" date="2023" name="Life. Sci Alliance">
        <title>Evolutionary insights into 3D genome organization and epigenetic landscape of Vigna mungo.</title>
        <authorList>
            <person name="Junaid A."/>
            <person name="Singh B."/>
            <person name="Bhatia S."/>
        </authorList>
    </citation>
    <scope>NUCLEOTIDE SEQUENCE [LARGE SCALE GENOMIC DNA]</scope>
    <source>
        <strain evidence="2">Urdbean</strain>
    </source>
</reference>
<evidence type="ECO:0000256" key="1">
    <source>
        <dbReference type="SAM" id="MobiDB-lite"/>
    </source>
</evidence>
<dbReference type="AlphaFoldDB" id="A0AAQ3PDH6"/>